<dbReference type="InterPro" id="IPR036188">
    <property type="entry name" value="FAD/NAD-bd_sf"/>
</dbReference>
<dbReference type="SUPFAM" id="SSF51905">
    <property type="entry name" value="FAD/NAD(P)-binding domain"/>
    <property type="match status" value="1"/>
</dbReference>
<accession>A0ABR7S002</accession>
<feature type="domain" description="FAD-dependent urate hydroxylase HpyO/Asp monooxygenase CreE-like FAD/NAD(P)-binding" evidence="2">
    <location>
        <begin position="6"/>
        <end position="152"/>
    </location>
</feature>
<evidence type="ECO:0000259" key="2">
    <source>
        <dbReference type="Pfam" id="PF13454"/>
    </source>
</evidence>
<name>A0ABR7S002_AQUAC</name>
<dbReference type="PANTHER" id="PTHR40254">
    <property type="entry name" value="BLR0577 PROTEIN"/>
    <property type="match status" value="1"/>
</dbReference>
<dbReference type="InterPro" id="IPR038732">
    <property type="entry name" value="HpyO/CreE_NAD-binding"/>
</dbReference>
<protein>
    <recommendedName>
        <fullName evidence="2">FAD-dependent urate hydroxylase HpyO/Asp monooxygenase CreE-like FAD/NAD(P)-binding domain-containing protein</fullName>
    </recommendedName>
</protein>
<dbReference type="Proteomes" id="UP000744555">
    <property type="component" value="Unassembled WGS sequence"/>
</dbReference>
<keyword evidence="4" id="KW-1185">Reference proteome</keyword>
<feature type="region of interest" description="Disordered" evidence="1">
    <location>
        <begin position="222"/>
        <end position="241"/>
    </location>
</feature>
<evidence type="ECO:0000256" key="1">
    <source>
        <dbReference type="SAM" id="MobiDB-lite"/>
    </source>
</evidence>
<gene>
    <name evidence="3" type="ORF">A9179_08675</name>
</gene>
<dbReference type="RefSeq" id="WP_187805442.1">
    <property type="nucleotide sequence ID" value="NZ_LZEU01000001.1"/>
</dbReference>
<evidence type="ECO:0000313" key="3">
    <source>
        <dbReference type="EMBL" id="MBC9250342.1"/>
    </source>
</evidence>
<dbReference type="PANTHER" id="PTHR40254:SF1">
    <property type="entry name" value="BLR0577 PROTEIN"/>
    <property type="match status" value="1"/>
</dbReference>
<reference evidence="3 4" key="1">
    <citation type="submission" date="2016-06" db="EMBL/GenBank/DDBJ databases">
        <authorList>
            <person name="Ramos C."/>
            <person name="Pintado A."/>
            <person name="Crespo-Gomez J.I."/>
        </authorList>
    </citation>
    <scope>NUCLEOTIDE SEQUENCE [LARGE SCALE GENOMIC DNA]</scope>
    <source>
        <strain evidence="3 4">AVO110</strain>
    </source>
</reference>
<dbReference type="EMBL" id="LZEU01000001">
    <property type="protein sequence ID" value="MBC9250342.1"/>
    <property type="molecule type" value="Genomic_DNA"/>
</dbReference>
<evidence type="ECO:0000313" key="4">
    <source>
        <dbReference type="Proteomes" id="UP000744555"/>
    </source>
</evidence>
<dbReference type="Gene3D" id="3.50.50.60">
    <property type="entry name" value="FAD/NAD(P)-binding domain"/>
    <property type="match status" value="1"/>
</dbReference>
<dbReference type="Pfam" id="PF13454">
    <property type="entry name" value="NAD_binding_9"/>
    <property type="match status" value="1"/>
</dbReference>
<proteinExistence type="predicted"/>
<organism evidence="3 4">
    <name type="scientific">Aquipseudomonas alcaligenes</name>
    <name type="common">Pseudomonas alcaligenes</name>
    <dbReference type="NCBI Taxonomy" id="43263"/>
    <lineage>
        <taxon>Bacteria</taxon>
        <taxon>Pseudomonadati</taxon>
        <taxon>Pseudomonadota</taxon>
        <taxon>Gammaproteobacteria</taxon>
        <taxon>Pseudomonadales</taxon>
        <taxon>Pseudomonadaceae</taxon>
        <taxon>Aquipseudomonas</taxon>
    </lineage>
</organism>
<sequence>MERISIIGSGFCGTALAIHLLRNATRPLHVRLLNRSGQLARGLAYGTRSPSHILNVPAERMSLFSERPGDFLDFARQQLPDAQPGDFLPRRLYGDYLQQRLGEALTAHAGSVAFESLPAHVLDLQRTDRQYHLLLDNGQTLLSDKVVIATGNFTPATPPPLRALRDDARYIADPWCHGALDTIAADARVLLLGSGLTMYDIALALQDRQHRGALLAMSRRALQPHGHRDNSQHPQLPQTPANLLDSRSARQLLSRIRHFVRNAEHDGFDWRDAVAALRPLTPALWQALDKPNQRRFLCHLQPYWDVHRHRAAPFIAKRIEQLRQQGQLQVQAARLVSVAAGVDGLQLQIRPRGSDACQGLEVDHIINCTGPCNDLRQLDEPLFNALLARGELVQDEHRIGLQVDAQFRLLAASGQATPDLYLLSPMLRARYWESTAVPELRQHAECLARQLLA</sequence>
<comment type="caution">
    <text evidence="3">The sequence shown here is derived from an EMBL/GenBank/DDBJ whole genome shotgun (WGS) entry which is preliminary data.</text>
</comment>
<dbReference type="InterPro" id="IPR052189">
    <property type="entry name" value="L-asp_N-monooxygenase_NS-form"/>
</dbReference>
<feature type="compositionally biased region" description="Polar residues" evidence="1">
    <location>
        <begin position="232"/>
        <end position="241"/>
    </location>
</feature>